<organism evidence="2 3">
    <name type="scientific">Vibrio ulleungensis</name>
    <dbReference type="NCBI Taxonomy" id="2807619"/>
    <lineage>
        <taxon>Bacteria</taxon>
        <taxon>Pseudomonadati</taxon>
        <taxon>Pseudomonadota</taxon>
        <taxon>Gammaproteobacteria</taxon>
        <taxon>Vibrionales</taxon>
        <taxon>Vibrionaceae</taxon>
        <taxon>Vibrio</taxon>
    </lineage>
</organism>
<comment type="caution">
    <text evidence="2">The sequence shown here is derived from an EMBL/GenBank/DDBJ whole genome shotgun (WGS) entry which is preliminary data.</text>
</comment>
<keyword evidence="2" id="KW-0378">Hydrolase</keyword>
<dbReference type="InterPro" id="IPR005135">
    <property type="entry name" value="Endo/exonuclease/phosphatase"/>
</dbReference>
<evidence type="ECO:0000313" key="2">
    <source>
        <dbReference type="EMBL" id="MBM7038487.1"/>
    </source>
</evidence>
<dbReference type="GO" id="GO:0004519">
    <property type="term" value="F:endonuclease activity"/>
    <property type="evidence" value="ECO:0007669"/>
    <property type="project" value="UniProtKB-KW"/>
</dbReference>
<dbReference type="EMBL" id="JAFEUM010000011">
    <property type="protein sequence ID" value="MBM7038487.1"/>
    <property type="molecule type" value="Genomic_DNA"/>
</dbReference>
<dbReference type="PANTHER" id="PTHR42834">
    <property type="entry name" value="ENDONUCLEASE/EXONUCLEASE/PHOSPHATASE FAMILY PROTEIN (AFU_ORTHOLOGUE AFUA_3G09210)"/>
    <property type="match status" value="1"/>
</dbReference>
<protein>
    <submittedName>
        <fullName evidence="2">Endonuclease/exonuclease/phosphatase family protein</fullName>
    </submittedName>
</protein>
<dbReference type="Pfam" id="PF03372">
    <property type="entry name" value="Exo_endo_phos"/>
    <property type="match status" value="1"/>
</dbReference>
<dbReference type="InterPro" id="IPR036691">
    <property type="entry name" value="Endo/exonu/phosph_ase_sf"/>
</dbReference>
<dbReference type="SUPFAM" id="SSF56219">
    <property type="entry name" value="DNase I-like"/>
    <property type="match status" value="1"/>
</dbReference>
<keyword evidence="3" id="KW-1185">Reference proteome</keyword>
<accession>A0ABS2HRH3</accession>
<keyword evidence="2" id="KW-0255">Endonuclease</keyword>
<evidence type="ECO:0000313" key="3">
    <source>
        <dbReference type="Proteomes" id="UP000809621"/>
    </source>
</evidence>
<gene>
    <name evidence="2" type="ORF">JQC93_19095</name>
</gene>
<reference evidence="2 3" key="1">
    <citation type="submission" date="2021-02" db="EMBL/GenBank/DDBJ databases">
        <authorList>
            <person name="Park J.-S."/>
        </authorList>
    </citation>
    <scope>NUCLEOTIDE SEQUENCE [LARGE SCALE GENOMIC DNA]</scope>
    <source>
        <strain evidence="2 3">188UL20-2</strain>
    </source>
</reference>
<dbReference type="RefSeq" id="WP_205159934.1">
    <property type="nucleotide sequence ID" value="NZ_JAFEUM010000011.1"/>
</dbReference>
<dbReference type="Gene3D" id="3.60.10.10">
    <property type="entry name" value="Endonuclease/exonuclease/phosphatase"/>
    <property type="match status" value="1"/>
</dbReference>
<dbReference type="Proteomes" id="UP000809621">
    <property type="component" value="Unassembled WGS sequence"/>
</dbReference>
<evidence type="ECO:0000259" key="1">
    <source>
        <dbReference type="Pfam" id="PF03372"/>
    </source>
</evidence>
<dbReference type="PANTHER" id="PTHR42834:SF1">
    <property type="entry name" value="ENDONUCLEASE_EXONUCLEASE_PHOSPHATASE FAMILY PROTEIN (AFU_ORTHOLOGUE AFUA_3G09210)"/>
    <property type="match status" value="1"/>
</dbReference>
<proteinExistence type="predicted"/>
<keyword evidence="2" id="KW-0540">Nuclease</keyword>
<feature type="domain" description="Endonuclease/exonuclease/phosphatase" evidence="1">
    <location>
        <begin position="32"/>
        <end position="267"/>
    </location>
</feature>
<sequence>MSEFTVASLNLCNFAKPPFASYEWHNILTSEQWTQKRSWLTQSIIAADADIIAFQEVFSITELKELCFELGYHYFICPDRPNIENDFVFSQPCVAIASRYKAKWVKIPTKMQSRFARYPAIARVSLPNGAAVTAISVHLKSQRASAAPDNYTEKQSQLYGQWVSSFQRADEANALFEIAKKQINKAPVIVMGDFNQSRDSQSLQGLWKNNLLQPLDTLLGVGPFNTFYHRFTPNAIDHILVSERVTAVDMACIDDHLPTNGTLSSDHAMLVGKINVESEIGAVVRQ</sequence>
<name>A0ABS2HRH3_9VIBR</name>